<evidence type="ECO:0000256" key="4">
    <source>
        <dbReference type="ARBA" id="ARBA00023136"/>
    </source>
</evidence>
<feature type="transmembrane region" description="Helical" evidence="5">
    <location>
        <begin position="263"/>
        <end position="283"/>
    </location>
</feature>
<organism evidence="7 8">
    <name type="scientific">Candida metapsilosis</name>
    <dbReference type="NCBI Taxonomy" id="273372"/>
    <lineage>
        <taxon>Eukaryota</taxon>
        <taxon>Fungi</taxon>
        <taxon>Dikarya</taxon>
        <taxon>Ascomycota</taxon>
        <taxon>Saccharomycotina</taxon>
        <taxon>Pichiomycetes</taxon>
        <taxon>Debaryomycetaceae</taxon>
        <taxon>Candida/Lodderomyces clade</taxon>
        <taxon>Candida</taxon>
    </lineage>
</organism>
<dbReference type="GO" id="GO:0070916">
    <property type="term" value="C:inositol phosphoceramide synthase complex"/>
    <property type="evidence" value="ECO:0007669"/>
    <property type="project" value="TreeGrafter"/>
</dbReference>
<dbReference type="CDD" id="cd03386">
    <property type="entry name" value="PAP2_Aur1_like"/>
    <property type="match status" value="1"/>
</dbReference>
<evidence type="ECO:0000256" key="5">
    <source>
        <dbReference type="SAM" id="Phobius"/>
    </source>
</evidence>
<dbReference type="AlphaFoldDB" id="A0A8H7ZDM1"/>
<keyword evidence="4 5" id="KW-0472">Membrane</keyword>
<dbReference type="OrthoDB" id="5784at2759"/>
<dbReference type="InterPro" id="IPR052185">
    <property type="entry name" value="IPC_Synthase-Related"/>
</dbReference>
<feature type="transmembrane region" description="Helical" evidence="5">
    <location>
        <begin position="163"/>
        <end position="186"/>
    </location>
</feature>
<reference evidence="7 8" key="1">
    <citation type="submission" date="2020-12" db="EMBL/GenBank/DDBJ databases">
        <title>Effect of drift, selection, and recombination on the evolution of hybrid genomes in Candida yeast pathogens.</title>
        <authorList>
            <person name="Mixao V."/>
            <person name="Ksiezopolska E."/>
            <person name="Saus E."/>
            <person name="Boekhout T."/>
            <person name="Gacser A."/>
            <person name="Gabaldon T."/>
        </authorList>
    </citation>
    <scope>NUCLEOTIDE SEQUENCE [LARGE SCALE GENOMIC DNA]</scope>
    <source>
        <strain evidence="7 8">BP57</strain>
    </source>
</reference>
<gene>
    <name evidence="7" type="ORF">I9W82_005130</name>
</gene>
<evidence type="ECO:0000313" key="8">
    <source>
        <dbReference type="Proteomes" id="UP000669133"/>
    </source>
</evidence>
<dbReference type="Pfam" id="PF14378">
    <property type="entry name" value="PAP2_3"/>
    <property type="match status" value="1"/>
</dbReference>
<evidence type="ECO:0000256" key="3">
    <source>
        <dbReference type="ARBA" id="ARBA00022989"/>
    </source>
</evidence>
<sequence>MFSSWLGALICIPSFMAIAWLMYIGIYKHKQRETVALQSYSALGVYAEEDVDSGSSSFEMELFASEDLEEGTVAIQPPVKENFQDDINTKTLTFFEPLDTNVVNDLAIRVNKKLIKTKEQNNLDWSLPVNCWYLSAPLLFTTCWFILNFVYWLREPIRTWEDLIAWTSYVLGHITVPIVTAVWLYVFHAPGVLKSYGWALGFQNICGVLTHLLFPCAPPWFIHLYGEEASADYEMPGYAAGLTRVDVALGTHLNSKGFHASPIVFGAVPSLHSAMAVLTFLFVSYYARWTVVKILSFLFVVLQWWATIYLDHHWRLDLFVGMCYALIWFSIMYKLRLRKVNESFLKSRLQYNFARGSTMGMRVFRNTKLQSFFDPLS</sequence>
<dbReference type="PANTHER" id="PTHR31310">
    <property type="match status" value="1"/>
</dbReference>
<comment type="caution">
    <text evidence="7">The sequence shown here is derived from an EMBL/GenBank/DDBJ whole genome shotgun (WGS) entry which is preliminary data.</text>
</comment>
<proteinExistence type="predicted"/>
<dbReference type="EMBL" id="JAEOAQ010000007">
    <property type="protein sequence ID" value="KAG5417495.1"/>
    <property type="molecule type" value="Genomic_DNA"/>
</dbReference>
<keyword evidence="8" id="KW-1185">Reference proteome</keyword>
<evidence type="ECO:0000313" key="7">
    <source>
        <dbReference type="EMBL" id="KAG5417495.1"/>
    </source>
</evidence>
<dbReference type="PANTHER" id="PTHR31310:SF8">
    <property type="entry name" value="INOSITOLPHOSPHOTRANSFERASE 1"/>
    <property type="match status" value="1"/>
</dbReference>
<dbReference type="RefSeq" id="XP_067546611.1">
    <property type="nucleotide sequence ID" value="XM_067694275.1"/>
</dbReference>
<dbReference type="InterPro" id="IPR026841">
    <property type="entry name" value="Aur1/Ipt1"/>
</dbReference>
<dbReference type="GO" id="GO:0016020">
    <property type="term" value="C:membrane"/>
    <property type="evidence" value="ECO:0007669"/>
    <property type="project" value="UniProtKB-SubCell"/>
</dbReference>
<evidence type="ECO:0000256" key="1">
    <source>
        <dbReference type="ARBA" id="ARBA00004141"/>
    </source>
</evidence>
<dbReference type="Gene3D" id="1.20.144.10">
    <property type="entry name" value="Phosphatidic acid phosphatase type 2/haloperoxidase"/>
    <property type="match status" value="1"/>
</dbReference>
<feature type="transmembrane region" description="Helical" evidence="5">
    <location>
        <begin position="6"/>
        <end position="26"/>
    </location>
</feature>
<keyword evidence="2 5" id="KW-0812">Transmembrane</keyword>
<dbReference type="GeneID" id="93653759"/>
<evidence type="ECO:0000259" key="6">
    <source>
        <dbReference type="Pfam" id="PF14378"/>
    </source>
</evidence>
<feature type="domain" description="Inositolphosphotransferase Aur1/Ipt1" evidence="6">
    <location>
        <begin position="163"/>
        <end position="329"/>
    </location>
</feature>
<feature type="transmembrane region" description="Helical" evidence="5">
    <location>
        <begin position="290"/>
        <end position="310"/>
    </location>
</feature>
<accession>A0A8H7ZDM1</accession>
<feature type="transmembrane region" description="Helical" evidence="5">
    <location>
        <begin position="198"/>
        <end position="222"/>
    </location>
</feature>
<dbReference type="GO" id="GO:0006676">
    <property type="term" value="P:mannosyl diphosphorylinositol ceramide metabolic process"/>
    <property type="evidence" value="ECO:0007669"/>
    <property type="project" value="TreeGrafter"/>
</dbReference>
<comment type="subcellular location">
    <subcellularLocation>
        <location evidence="1">Membrane</location>
        <topology evidence="1">Multi-pass membrane protein</topology>
    </subcellularLocation>
</comment>
<feature type="transmembrane region" description="Helical" evidence="5">
    <location>
        <begin position="131"/>
        <end position="151"/>
    </location>
</feature>
<name>A0A8H7ZDM1_9ASCO</name>
<dbReference type="GO" id="GO:0030148">
    <property type="term" value="P:sphingolipid biosynthetic process"/>
    <property type="evidence" value="ECO:0007669"/>
    <property type="project" value="TreeGrafter"/>
</dbReference>
<evidence type="ECO:0000256" key="2">
    <source>
        <dbReference type="ARBA" id="ARBA00022692"/>
    </source>
</evidence>
<feature type="transmembrane region" description="Helical" evidence="5">
    <location>
        <begin position="316"/>
        <end position="335"/>
    </location>
</feature>
<keyword evidence="3 5" id="KW-1133">Transmembrane helix</keyword>
<dbReference type="Proteomes" id="UP000669133">
    <property type="component" value="Unassembled WGS sequence"/>
</dbReference>
<protein>
    <submittedName>
        <fullName evidence="7">IPT1</fullName>
    </submittedName>
</protein>